<name>A0A7G7VKY1_9FIRM</name>
<feature type="signal peptide" evidence="1">
    <location>
        <begin position="1"/>
        <end position="25"/>
    </location>
</feature>
<evidence type="ECO:0000313" key="3">
    <source>
        <dbReference type="EMBL" id="QNH54774.1"/>
    </source>
</evidence>
<protein>
    <submittedName>
        <fullName evidence="3">DUF4163 domain-containing protein</fullName>
    </submittedName>
</protein>
<dbReference type="AlphaFoldDB" id="A0A7G7VKY1"/>
<evidence type="ECO:0000259" key="2">
    <source>
        <dbReference type="Pfam" id="PF13739"/>
    </source>
</evidence>
<evidence type="ECO:0000256" key="1">
    <source>
        <dbReference type="SAM" id="SignalP"/>
    </source>
</evidence>
<dbReference type="Proteomes" id="UP000515480">
    <property type="component" value="Chromosome"/>
</dbReference>
<proteinExistence type="predicted"/>
<dbReference type="KEGG" id="stim:H1B31_02090"/>
<keyword evidence="4" id="KW-1185">Reference proteome</keyword>
<dbReference type="InterPro" id="IPR025303">
    <property type="entry name" value="PdaC"/>
</dbReference>
<feature type="domain" description="Deacetylase PdaC" evidence="2">
    <location>
        <begin position="41"/>
        <end position="116"/>
    </location>
</feature>
<feature type="chain" id="PRO_5028845994" evidence="1">
    <location>
        <begin position="26"/>
        <end position="210"/>
    </location>
</feature>
<sequence>MMKKTLRAAALTAAMTAMLSGAAFAMPTVTDGQETSEGAVLTYPIVQTDAADAQQRINTVIEDDVKAFMQEIDMARMGNKKTSAEMSYKITNSGDDLLSLKTEQLISEEGAAHPMSYTHGYLFRLSDGKALTLDDVQQMSDRKDHAARYTLDALNHRLTEPKNGAPEGYKPLEAAPKDIYMDADGHIHVLIQRYEAASYAAGVLDIDLDA</sequence>
<dbReference type="Gene3D" id="3.30.565.40">
    <property type="entry name" value="Fervidobacterium nodosum Rt17-B1 like"/>
    <property type="match status" value="1"/>
</dbReference>
<gene>
    <name evidence="3" type="ORF">H1B31_02090</name>
</gene>
<reference evidence="3 4" key="1">
    <citation type="submission" date="2020-07" db="EMBL/GenBank/DDBJ databases">
        <title>Complete genome and description of Selenomonas timonensis sp. nov., a new bacterium isolated from a gingivitis subject.</title>
        <authorList>
            <person name="Antezack A."/>
        </authorList>
    </citation>
    <scope>NUCLEOTIDE SEQUENCE [LARGE SCALE GENOMIC DNA]</scope>
    <source>
        <strain evidence="3 4">Marseille-Q3039</strain>
    </source>
</reference>
<dbReference type="EMBL" id="CP060204">
    <property type="protein sequence ID" value="QNH54774.1"/>
    <property type="molecule type" value="Genomic_DNA"/>
</dbReference>
<keyword evidence="1" id="KW-0732">Signal</keyword>
<accession>A0A7G7VKY1</accession>
<dbReference type="RefSeq" id="WP_185980711.1">
    <property type="nucleotide sequence ID" value="NZ_CP060204.1"/>
</dbReference>
<dbReference type="Pfam" id="PF13739">
    <property type="entry name" value="PdaC"/>
    <property type="match status" value="1"/>
</dbReference>
<evidence type="ECO:0000313" key="4">
    <source>
        <dbReference type="Proteomes" id="UP000515480"/>
    </source>
</evidence>
<organism evidence="3 4">
    <name type="scientific">Selenomonas timonae</name>
    <dbReference type="NCBI Taxonomy" id="2754044"/>
    <lineage>
        <taxon>Bacteria</taxon>
        <taxon>Bacillati</taxon>
        <taxon>Bacillota</taxon>
        <taxon>Negativicutes</taxon>
        <taxon>Selenomonadales</taxon>
        <taxon>Selenomonadaceae</taxon>
        <taxon>Selenomonas</taxon>
    </lineage>
</organism>